<evidence type="ECO:0000313" key="2">
    <source>
        <dbReference type="Proteomes" id="UP000297871"/>
    </source>
</evidence>
<dbReference type="AlphaFoldDB" id="A0A4R9J2H6"/>
<keyword evidence="2" id="KW-1185">Reference proteome</keyword>
<reference evidence="1" key="1">
    <citation type="journal article" date="2019" name="PLoS Negl. Trop. Dis.">
        <title>Revisiting the worldwide diversity of Leptospira species in the environment.</title>
        <authorList>
            <person name="Vincent A.T."/>
            <person name="Schiettekatte O."/>
            <person name="Bourhy P."/>
            <person name="Veyrier F.J."/>
            <person name="Picardeau M."/>
        </authorList>
    </citation>
    <scope>NUCLEOTIDE SEQUENCE [LARGE SCALE GENOMIC DNA]</scope>
    <source>
        <strain evidence="1">201800265</strain>
    </source>
</reference>
<evidence type="ECO:0000313" key="1">
    <source>
        <dbReference type="EMBL" id="TGL28498.1"/>
    </source>
</evidence>
<dbReference type="Proteomes" id="UP000297871">
    <property type="component" value="Unassembled WGS sequence"/>
</dbReference>
<accession>A0A4R9J2H6</accession>
<sequence length="174" mass="19681">MKRTVISFIVISLFANCGCKKVKEEEKQNSSFEGVYVTSGNAEFGALIGNRSSKYYKFCMNVLSSNALEVGYLENKVQMAWEKLEEGKYKVSYQGKEVFLYDNGSKYGELPNSLFLLSLKKEKPLEKNTDDYSQVTKVSNYVSLDDCIEAVKTDLDNVYQNPAPGPENNWGKDK</sequence>
<dbReference type="EMBL" id="RQFY01000012">
    <property type="protein sequence ID" value="TGL28498.1"/>
    <property type="molecule type" value="Genomic_DNA"/>
</dbReference>
<dbReference type="RefSeq" id="WP_135617072.1">
    <property type="nucleotide sequence ID" value="NZ_RQFY01000012.1"/>
</dbReference>
<gene>
    <name evidence="1" type="ORF">EHQ52_19750</name>
</gene>
<proteinExistence type="predicted"/>
<protein>
    <submittedName>
        <fullName evidence="1">Uncharacterized protein</fullName>
    </submittedName>
</protein>
<organism evidence="1 2">
    <name type="scientific">Leptospira koniambonensis</name>
    <dbReference type="NCBI Taxonomy" id="2484950"/>
    <lineage>
        <taxon>Bacteria</taxon>
        <taxon>Pseudomonadati</taxon>
        <taxon>Spirochaetota</taxon>
        <taxon>Spirochaetia</taxon>
        <taxon>Leptospirales</taxon>
        <taxon>Leptospiraceae</taxon>
        <taxon>Leptospira</taxon>
    </lineage>
</organism>
<name>A0A4R9J2H6_9LEPT</name>
<dbReference type="OrthoDB" id="346177at2"/>
<comment type="caution">
    <text evidence="1">The sequence shown here is derived from an EMBL/GenBank/DDBJ whole genome shotgun (WGS) entry which is preliminary data.</text>
</comment>